<name>A5ZVF4_9FIRM</name>
<organism evidence="1 2">
    <name type="scientific">Blautia obeum ATCC 29174</name>
    <dbReference type="NCBI Taxonomy" id="411459"/>
    <lineage>
        <taxon>Bacteria</taxon>
        <taxon>Bacillati</taxon>
        <taxon>Bacillota</taxon>
        <taxon>Clostridia</taxon>
        <taxon>Lachnospirales</taxon>
        <taxon>Lachnospiraceae</taxon>
        <taxon>Blautia</taxon>
    </lineage>
</organism>
<proteinExistence type="predicted"/>
<gene>
    <name evidence="1" type="ORF">RUMOBE_02990</name>
</gene>
<accession>A5ZVF4</accession>
<dbReference type="AlphaFoldDB" id="A5ZVF4"/>
<reference evidence="1 2" key="1">
    <citation type="submission" date="2007-03" db="EMBL/GenBank/DDBJ databases">
        <authorList>
            <person name="Fulton L."/>
            <person name="Clifton S."/>
            <person name="Fulton B."/>
            <person name="Xu J."/>
            <person name="Minx P."/>
            <person name="Pepin K.H."/>
            <person name="Johnson M."/>
            <person name="Thiruvilangam P."/>
            <person name="Bhonagiri V."/>
            <person name="Nash W.E."/>
            <person name="Mardis E.R."/>
            <person name="Wilson R.K."/>
        </authorList>
    </citation>
    <scope>NUCLEOTIDE SEQUENCE [LARGE SCALE GENOMIC DNA]</scope>
    <source>
        <strain evidence="1 2">ATCC 29174</strain>
    </source>
</reference>
<dbReference type="HOGENOM" id="CLU_3380781_0_0_9"/>
<reference evidence="1 2" key="2">
    <citation type="submission" date="2007-04" db="EMBL/GenBank/DDBJ databases">
        <title>Draft genome sequence of Ruminococcus obeum (ATCC 29174).</title>
        <authorList>
            <person name="Sudarsanam P."/>
            <person name="Ley R."/>
            <person name="Guruge J."/>
            <person name="Turnbaugh P.J."/>
            <person name="Mahowald M."/>
            <person name="Liep D."/>
            <person name="Gordon J."/>
        </authorList>
    </citation>
    <scope>NUCLEOTIDE SEQUENCE [LARGE SCALE GENOMIC DNA]</scope>
    <source>
        <strain evidence="1 2">ATCC 29174</strain>
    </source>
</reference>
<evidence type="ECO:0000313" key="2">
    <source>
        <dbReference type="Proteomes" id="UP000006002"/>
    </source>
</evidence>
<dbReference type="EMBL" id="AAVO02000015">
    <property type="protein sequence ID" value="EDM86382.1"/>
    <property type="molecule type" value="Genomic_DNA"/>
</dbReference>
<sequence>MLKCYNKKVSVLNKNMRYLDFIKKREFKDEHIK</sequence>
<protein>
    <submittedName>
        <fullName evidence="1">Uncharacterized protein</fullName>
    </submittedName>
</protein>
<dbReference type="Proteomes" id="UP000006002">
    <property type="component" value="Unassembled WGS sequence"/>
</dbReference>
<evidence type="ECO:0000313" key="1">
    <source>
        <dbReference type="EMBL" id="EDM86382.1"/>
    </source>
</evidence>
<comment type="caution">
    <text evidence="1">The sequence shown here is derived from an EMBL/GenBank/DDBJ whole genome shotgun (WGS) entry which is preliminary data.</text>
</comment>